<dbReference type="AlphaFoldDB" id="A0A3G9J7W7"/>
<feature type="transmembrane region" description="Helical" evidence="1">
    <location>
        <begin position="79"/>
        <end position="100"/>
    </location>
</feature>
<evidence type="ECO:0000256" key="1">
    <source>
        <dbReference type="SAM" id="Phobius"/>
    </source>
</evidence>
<feature type="transmembrane region" description="Helical" evidence="1">
    <location>
        <begin position="32"/>
        <end position="58"/>
    </location>
</feature>
<dbReference type="InParanoid" id="A0A3G9J7W7"/>
<accession>A0A3G9J7W7</accession>
<protein>
    <submittedName>
        <fullName evidence="2">Uncharacterized protein</fullName>
    </submittedName>
</protein>
<dbReference type="KEGG" id="ebm:SG0102_20440"/>
<organism evidence="2 3">
    <name type="scientific">Intestinibaculum porci</name>
    <dbReference type="NCBI Taxonomy" id="2487118"/>
    <lineage>
        <taxon>Bacteria</taxon>
        <taxon>Bacillati</taxon>
        <taxon>Bacillota</taxon>
        <taxon>Erysipelotrichia</taxon>
        <taxon>Erysipelotrichales</taxon>
        <taxon>Erysipelotrichaceae</taxon>
        <taxon>Intestinibaculum</taxon>
    </lineage>
</organism>
<evidence type="ECO:0000313" key="2">
    <source>
        <dbReference type="EMBL" id="BBH27110.1"/>
    </source>
</evidence>
<sequence>MLNAARLHDLPSLLANPSAYIASMNLEKIPSYYFVLVFASLCLTFWLTMRLAMTGYLLEAKGFKNFSACKQSFQMMKGYCWQYFKLLFSYILWIFLAMLLQNSIMSLLPGIIGACLAGVVSVMFQAYTYLPEQNVAVAVMFMRLLNIYNMNDDNL</sequence>
<name>A0A3G9J7W7_9FIRM</name>
<proteinExistence type="predicted"/>
<keyword evidence="1" id="KW-1133">Transmembrane helix</keyword>
<dbReference type="EMBL" id="AP019309">
    <property type="protein sequence ID" value="BBH27110.1"/>
    <property type="molecule type" value="Genomic_DNA"/>
</dbReference>
<gene>
    <name evidence="2" type="ORF">SG0102_20440</name>
</gene>
<keyword evidence="3" id="KW-1185">Reference proteome</keyword>
<reference evidence="2 3" key="1">
    <citation type="submission" date="2018-11" db="EMBL/GenBank/DDBJ databases">
        <title>Novel Erysipelotrichaceae bacterium isolated from small intestine of a swine.</title>
        <authorList>
            <person name="Kim J.S."/>
            <person name="Choe H."/>
            <person name="Lee Y.R."/>
            <person name="Kim K.M."/>
            <person name="Park D.S."/>
        </authorList>
    </citation>
    <scope>NUCLEOTIDE SEQUENCE [LARGE SCALE GENOMIC DNA]</scope>
    <source>
        <strain evidence="2 3">SG0102</strain>
    </source>
</reference>
<dbReference type="Proteomes" id="UP000268059">
    <property type="component" value="Chromosome"/>
</dbReference>
<keyword evidence="1" id="KW-0812">Transmembrane</keyword>
<feature type="transmembrane region" description="Helical" evidence="1">
    <location>
        <begin position="106"/>
        <end position="130"/>
    </location>
</feature>
<evidence type="ECO:0000313" key="3">
    <source>
        <dbReference type="Proteomes" id="UP000268059"/>
    </source>
</evidence>
<keyword evidence="1" id="KW-0472">Membrane</keyword>